<proteinExistence type="predicted"/>
<dbReference type="PANTHER" id="PTHR33437">
    <property type="entry name" value="OS06G0361200 PROTEIN"/>
    <property type="match status" value="1"/>
</dbReference>
<comment type="caution">
    <text evidence="3">The sequence shown here is derived from an EMBL/GenBank/DDBJ whole genome shotgun (WGS) entry which is preliminary data.</text>
</comment>
<evidence type="ECO:0000313" key="3">
    <source>
        <dbReference type="EMBL" id="KAL0346401.1"/>
    </source>
</evidence>
<sequence>MVVNTIPFKLRGKSNDMSSKKKDAPQERWPRKLTLKEMQAKQYPFLDSDVSRIFDDLLNTNLIELPEMKWPEEVGKTDDLKYCKYHRLVGHPIHDCFIFKDKVMQLARQ</sequence>
<reference evidence="3" key="1">
    <citation type="submission" date="2020-06" db="EMBL/GenBank/DDBJ databases">
        <authorList>
            <person name="Li T."/>
            <person name="Hu X."/>
            <person name="Zhang T."/>
            <person name="Song X."/>
            <person name="Zhang H."/>
            <person name="Dai N."/>
            <person name="Sheng W."/>
            <person name="Hou X."/>
            <person name="Wei L."/>
        </authorList>
    </citation>
    <scope>NUCLEOTIDE SEQUENCE</scope>
    <source>
        <strain evidence="3">KEN8</strain>
        <tissue evidence="3">Leaf</tissue>
    </source>
</reference>
<dbReference type="EMBL" id="JACGWM010001450">
    <property type="protein sequence ID" value="KAL0292882.1"/>
    <property type="molecule type" value="Genomic_DNA"/>
</dbReference>
<gene>
    <name evidence="3" type="ORF">Scaly_1656100</name>
    <name evidence="1" type="ORF">Scaly_2653500</name>
    <name evidence="2" type="ORF">Scaly_3150900</name>
</gene>
<dbReference type="PANTHER" id="PTHR33437:SF2">
    <property type="entry name" value="OS06G0361200 PROTEIN"/>
    <property type="match status" value="1"/>
</dbReference>
<name>A0AAW2NVB1_9LAMI</name>
<evidence type="ECO:0000313" key="2">
    <source>
        <dbReference type="EMBL" id="KAL0292882.1"/>
    </source>
</evidence>
<reference evidence="3" key="2">
    <citation type="journal article" date="2024" name="Plant">
        <title>Genomic evolution and insights into agronomic trait innovations of Sesamum species.</title>
        <authorList>
            <person name="Miao H."/>
            <person name="Wang L."/>
            <person name="Qu L."/>
            <person name="Liu H."/>
            <person name="Sun Y."/>
            <person name="Le M."/>
            <person name="Wang Q."/>
            <person name="Wei S."/>
            <person name="Zheng Y."/>
            <person name="Lin W."/>
            <person name="Duan Y."/>
            <person name="Cao H."/>
            <person name="Xiong S."/>
            <person name="Wang X."/>
            <person name="Wei L."/>
            <person name="Li C."/>
            <person name="Ma Q."/>
            <person name="Ju M."/>
            <person name="Zhao R."/>
            <person name="Li G."/>
            <person name="Mu C."/>
            <person name="Tian Q."/>
            <person name="Mei H."/>
            <person name="Zhang T."/>
            <person name="Gao T."/>
            <person name="Zhang H."/>
        </authorList>
    </citation>
    <scope>NUCLEOTIDE SEQUENCE</scope>
    <source>
        <strain evidence="3">KEN8</strain>
    </source>
</reference>
<accession>A0AAW2NVB1</accession>
<dbReference type="EMBL" id="JACGWM010001613">
    <property type="protein sequence ID" value="KAL0290916.1"/>
    <property type="molecule type" value="Genomic_DNA"/>
</dbReference>
<organism evidence="3">
    <name type="scientific">Sesamum calycinum</name>
    <dbReference type="NCBI Taxonomy" id="2727403"/>
    <lineage>
        <taxon>Eukaryota</taxon>
        <taxon>Viridiplantae</taxon>
        <taxon>Streptophyta</taxon>
        <taxon>Embryophyta</taxon>
        <taxon>Tracheophyta</taxon>
        <taxon>Spermatophyta</taxon>
        <taxon>Magnoliopsida</taxon>
        <taxon>eudicotyledons</taxon>
        <taxon>Gunneridae</taxon>
        <taxon>Pentapetalae</taxon>
        <taxon>asterids</taxon>
        <taxon>lamiids</taxon>
        <taxon>Lamiales</taxon>
        <taxon>Pedaliaceae</taxon>
        <taxon>Sesamum</taxon>
    </lineage>
</organism>
<dbReference type="AlphaFoldDB" id="A0AAW2NVB1"/>
<evidence type="ECO:0000313" key="1">
    <source>
        <dbReference type="EMBL" id="KAL0290916.1"/>
    </source>
</evidence>
<protein>
    <submittedName>
        <fullName evidence="3">Uncharacterized protein</fullName>
    </submittedName>
</protein>
<dbReference type="EMBL" id="JACGWM010000010">
    <property type="protein sequence ID" value="KAL0346401.1"/>
    <property type="molecule type" value="Genomic_DNA"/>
</dbReference>